<dbReference type="InterPro" id="IPR011043">
    <property type="entry name" value="Gal_Oxase/kelch_b-propeller"/>
</dbReference>
<dbReference type="CDD" id="cd22157">
    <property type="entry name" value="F-box_AtFBW1-like"/>
    <property type="match status" value="1"/>
</dbReference>
<gene>
    <name evidence="3" type="ordered locus">AXX17_At2g40750</name>
</gene>
<dbReference type="Proteomes" id="UP000078284">
    <property type="component" value="Chromosome 2"/>
</dbReference>
<feature type="transmembrane region" description="Helical" evidence="1">
    <location>
        <begin position="359"/>
        <end position="377"/>
    </location>
</feature>
<sequence length="383" mass="44145">MMIYVVPDLLEEIFLGLPLKSILRFKTVSKQWRSILESKSFAERRLNVEKKEKILAVGDRTELGFEGEEEIQMVYLHCDIDATRPSLTCEGLVCIPAPGWINVLNPSTRQLRRFPCSPNHHVPSDRIRFQFRDELYLTSFPGNWEMGFGRDKFNGSYKVVRMCFSPVEKCEVLDVETGEWSELNPPPNDIDRFGILALDLHTLEFHNVSVPSTCCTMSAQMVNLDDRLAITKTNGAPEWELEILSLMDVDKEIWSKTYSITLASIIINHPWESSWFTVLTVSKLGNLVFCDNHKRLFKYNTETNEICCLSSDISVISPYLEDLVPLRLDSGHDHRDYKIRTSSCGLFSKHPEAGLFKEIITFRFVFATLVLVGYQYYRSLKFK</sequence>
<feature type="domain" description="F-box" evidence="2">
    <location>
        <begin position="5"/>
        <end position="45"/>
    </location>
</feature>
<evidence type="ECO:0000313" key="4">
    <source>
        <dbReference type="Proteomes" id="UP000078284"/>
    </source>
</evidence>
<dbReference type="SUPFAM" id="SSF50965">
    <property type="entry name" value="Galactose oxidase, central domain"/>
    <property type="match status" value="1"/>
</dbReference>
<comment type="caution">
    <text evidence="3">The sequence shown here is derived from an EMBL/GenBank/DDBJ whole genome shotgun (WGS) entry which is preliminary data.</text>
</comment>
<reference evidence="4" key="1">
    <citation type="journal article" date="2016" name="Proc. Natl. Acad. Sci. U.S.A.">
        <title>Chromosome-level assembly of Arabidopsis thaliana Ler reveals the extent of translocation and inversion polymorphisms.</title>
        <authorList>
            <person name="Zapata L."/>
            <person name="Ding J."/>
            <person name="Willing E.M."/>
            <person name="Hartwig B."/>
            <person name="Bezdan D."/>
            <person name="Jiao W.B."/>
            <person name="Patel V."/>
            <person name="Velikkakam James G."/>
            <person name="Koornneef M."/>
            <person name="Ossowski S."/>
            <person name="Schneeberger K."/>
        </authorList>
    </citation>
    <scope>NUCLEOTIDE SEQUENCE [LARGE SCALE GENOMIC DNA]</scope>
    <source>
        <strain evidence="4">cv. Landsberg erecta</strain>
    </source>
</reference>
<dbReference type="ExpressionAtlas" id="A0A178VSU0">
    <property type="expression patterns" value="baseline and differential"/>
</dbReference>
<dbReference type="PANTHER" id="PTHR31111">
    <property type="entry name" value="BNAA05G37150D PROTEIN-RELATED"/>
    <property type="match status" value="1"/>
</dbReference>
<protein>
    <recommendedName>
        <fullName evidence="2">F-box domain-containing protein</fullName>
    </recommendedName>
</protein>
<dbReference type="Gene3D" id="1.20.1280.50">
    <property type="match status" value="1"/>
</dbReference>
<dbReference type="AlphaFoldDB" id="A0A178VSU0"/>
<keyword evidence="1" id="KW-0812">Transmembrane</keyword>
<dbReference type="SMART" id="SM00256">
    <property type="entry name" value="FBOX"/>
    <property type="match status" value="1"/>
</dbReference>
<keyword evidence="1" id="KW-1133">Transmembrane helix</keyword>
<keyword evidence="1" id="KW-0472">Membrane</keyword>
<accession>A0A178VSU0</accession>
<evidence type="ECO:0000256" key="1">
    <source>
        <dbReference type="SAM" id="Phobius"/>
    </source>
</evidence>
<dbReference type="EMBL" id="LUHQ01000002">
    <property type="protein sequence ID" value="OAP08848.1"/>
    <property type="molecule type" value="Genomic_DNA"/>
</dbReference>
<evidence type="ECO:0000259" key="2">
    <source>
        <dbReference type="SMART" id="SM00256"/>
    </source>
</evidence>
<evidence type="ECO:0000313" key="3">
    <source>
        <dbReference type="EMBL" id="OAP08848.1"/>
    </source>
</evidence>
<name>A0A178VSU0_ARATH</name>
<dbReference type="PANTHER" id="PTHR31111:SF113">
    <property type="entry name" value="F-BOX ASSOCIATED UBIQUITINATION EFFECTOR FAMILY PROTEIN"/>
    <property type="match status" value="1"/>
</dbReference>
<dbReference type="InterPro" id="IPR001810">
    <property type="entry name" value="F-box_dom"/>
</dbReference>
<proteinExistence type="predicted"/>
<dbReference type="Pfam" id="PF00646">
    <property type="entry name" value="F-box"/>
    <property type="match status" value="1"/>
</dbReference>
<dbReference type="SUPFAM" id="SSF81383">
    <property type="entry name" value="F-box domain"/>
    <property type="match status" value="1"/>
</dbReference>
<organism evidence="3 4">
    <name type="scientific">Arabidopsis thaliana</name>
    <name type="common">Mouse-ear cress</name>
    <dbReference type="NCBI Taxonomy" id="3702"/>
    <lineage>
        <taxon>Eukaryota</taxon>
        <taxon>Viridiplantae</taxon>
        <taxon>Streptophyta</taxon>
        <taxon>Embryophyta</taxon>
        <taxon>Tracheophyta</taxon>
        <taxon>Spermatophyta</taxon>
        <taxon>Magnoliopsida</taxon>
        <taxon>eudicotyledons</taxon>
        <taxon>Gunneridae</taxon>
        <taxon>Pentapetalae</taxon>
        <taxon>rosids</taxon>
        <taxon>malvids</taxon>
        <taxon>Brassicales</taxon>
        <taxon>Brassicaceae</taxon>
        <taxon>Camelineae</taxon>
        <taxon>Arabidopsis</taxon>
    </lineage>
</organism>
<dbReference type="InterPro" id="IPR036047">
    <property type="entry name" value="F-box-like_dom_sf"/>
</dbReference>